<feature type="compositionally biased region" description="Polar residues" evidence="1">
    <location>
        <begin position="164"/>
        <end position="174"/>
    </location>
</feature>
<reference evidence="2 3" key="1">
    <citation type="submission" date="2017-02" db="EMBL/GenBank/DDBJ databases">
        <title>Genomes of Trichoderma spp. with biocontrol activity.</title>
        <authorList>
            <person name="Gardiner D."/>
            <person name="Kazan K."/>
            <person name="Vos C."/>
            <person name="Harvey P."/>
        </authorList>
    </citation>
    <scope>NUCLEOTIDE SEQUENCE [LARGE SCALE GENOMIC DNA]</scope>
    <source>
        <strain evidence="2 3">A5MH</strain>
    </source>
</reference>
<feature type="region of interest" description="Disordered" evidence="1">
    <location>
        <begin position="957"/>
        <end position="991"/>
    </location>
</feature>
<feature type="region of interest" description="Disordered" evidence="1">
    <location>
        <begin position="1"/>
        <end position="305"/>
    </location>
</feature>
<dbReference type="Proteomes" id="UP000236546">
    <property type="component" value="Unassembled WGS sequence"/>
</dbReference>
<feature type="region of interest" description="Disordered" evidence="1">
    <location>
        <begin position="836"/>
        <end position="909"/>
    </location>
</feature>
<feature type="compositionally biased region" description="Basic and acidic residues" evidence="1">
    <location>
        <begin position="291"/>
        <end position="304"/>
    </location>
</feature>
<feature type="compositionally biased region" description="Low complexity" evidence="1">
    <location>
        <begin position="980"/>
        <end position="991"/>
    </location>
</feature>
<feature type="compositionally biased region" description="Low complexity" evidence="1">
    <location>
        <begin position="1"/>
        <end position="20"/>
    </location>
</feature>
<feature type="compositionally biased region" description="Polar residues" evidence="1">
    <location>
        <begin position="432"/>
        <end position="447"/>
    </location>
</feature>
<comment type="caution">
    <text evidence="2">The sequence shown here is derived from an EMBL/GenBank/DDBJ whole genome shotgun (WGS) entry which is preliminary data.</text>
</comment>
<feature type="compositionally biased region" description="Basic and acidic residues" evidence="1">
    <location>
        <begin position="836"/>
        <end position="855"/>
    </location>
</feature>
<feature type="compositionally biased region" description="Polar residues" evidence="1">
    <location>
        <begin position="543"/>
        <end position="557"/>
    </location>
</feature>
<feature type="compositionally biased region" description="Pro residues" evidence="1">
    <location>
        <begin position="128"/>
        <end position="147"/>
    </location>
</feature>
<feature type="compositionally biased region" description="Low complexity" evidence="1">
    <location>
        <begin position="94"/>
        <end position="113"/>
    </location>
</feature>
<accession>A0A2K0TEU1</accession>
<evidence type="ECO:0000313" key="2">
    <source>
        <dbReference type="EMBL" id="PNP44048.1"/>
    </source>
</evidence>
<organism evidence="2 3">
    <name type="scientific">Trichoderma gamsii</name>
    <dbReference type="NCBI Taxonomy" id="398673"/>
    <lineage>
        <taxon>Eukaryota</taxon>
        <taxon>Fungi</taxon>
        <taxon>Dikarya</taxon>
        <taxon>Ascomycota</taxon>
        <taxon>Pezizomycotina</taxon>
        <taxon>Sordariomycetes</taxon>
        <taxon>Hypocreomycetidae</taxon>
        <taxon>Hypocreales</taxon>
        <taxon>Hypocreaceae</taxon>
        <taxon>Trichoderma</taxon>
    </lineage>
</organism>
<feature type="compositionally biased region" description="Pro residues" evidence="1">
    <location>
        <begin position="747"/>
        <end position="760"/>
    </location>
</feature>
<feature type="compositionally biased region" description="Basic residues" evidence="1">
    <location>
        <begin position="375"/>
        <end position="387"/>
    </location>
</feature>
<feature type="compositionally biased region" description="Polar residues" evidence="1">
    <location>
        <begin position="47"/>
        <end position="75"/>
    </location>
</feature>
<feature type="compositionally biased region" description="Low complexity" evidence="1">
    <location>
        <begin position="495"/>
        <end position="512"/>
    </location>
</feature>
<evidence type="ECO:0000256" key="1">
    <source>
        <dbReference type="SAM" id="MobiDB-lite"/>
    </source>
</evidence>
<gene>
    <name evidence="2" type="ORF">TGAMA5MH_04333</name>
</gene>
<sequence length="1040" mass="114970">MMAAPAPRNRSAAAEPAAPRQFKKHRVLPRPVIDQAHDGSRRKAHLTSGTLAPRSSTPHPMLSSTPRPVMSSQPLKPQLRRIGTGPDLPPTPPALSNASSSGQSATPSSPTSTENSIGLPHVVVNRPPATPPDQRGPPTPEVTPPHPANVAKMQRPSVRGRMASESTNGPSSRAESFITAREEPTSSEDEGGRPAGWPRRVSTTSQITITRSDKTNVAYEARPTTPADRMATKDVAPEGEDQTPKAKGKGAGSVGTQNPTVEAVHPQDAHVMTPQKHQHQRRSPGVPRPILHHDRDPVVKDKESIAPTDATQAVRKMQLQEAAPVTSSSKRHDDQKPVQLAHPQVEATAKRNARPLSTSSQSTVVEVLLVDERPKRQRALRHMRKQSTLRDVTDNREDAGSVAKSEDTNETQKAPEAAQNLKPETYDRESHVSTVTYSTNRSISSRSARQEIWRSGAIPVVIVPSRRSSRGPKSKEPSLRSTSSRHSDKAKSTKSTHSAPAPDPAPSRSSGPVFERPGRRSRAFSESDGSVRTIDFPPVIPARSSSLSAPTSRNVSRAGSVKAGSITAGSIKAGSIKADSIKAGSINTSSVKVHCTSIEQQSDRHLSQEVHIICPSTPSLEPLTPTSPEMKNLGREETFDSLGFRQHDDVLSVKRIPLRNTPFSVASMETCATAPELSEALAVHMFPHQNSSVLMVDHSNRPSEVLMAKRMSSPSILMANSEEMIPVTPPRKRFSSLEVDSPLRNPRAPPQPPKQPPEHPPAINFIPATPSGMTPAAERLILQGNYFESLKEKPPRRPSIVRRALSRRRHSIAYVPSSRGGFLARTFSMSRRNRDDSDISLYKDNDKPSEEDKLHPNWRPQWISDTDSEPMDDDDYENDDYDDRYERDDEVYRYPPVDNRPRRRTTSFSQKVKQTFTILPSREYHVDDVHGPQRRTIRRTSSGNLRIVRRVSIGSLRQRPGRSGNERHTVNGEPRTRFWRNSNTGRSSTRRFSIGGKLEDIQSIPHKISERRREKRSQRLRQMISGPKVVRDGVGEVIRR</sequence>
<feature type="compositionally biased region" description="Polar residues" evidence="1">
    <location>
        <begin position="355"/>
        <end position="364"/>
    </location>
</feature>
<dbReference type="OrthoDB" id="3870679at2759"/>
<feature type="region of interest" description="Disordered" evidence="1">
    <location>
        <begin position="317"/>
        <end position="563"/>
    </location>
</feature>
<protein>
    <submittedName>
        <fullName evidence="2">Uncharacterized protein</fullName>
    </submittedName>
</protein>
<feature type="compositionally biased region" description="Polar residues" evidence="1">
    <location>
        <begin position="201"/>
        <end position="210"/>
    </location>
</feature>
<feature type="compositionally biased region" description="Basic and acidic residues" evidence="1">
    <location>
        <begin position="391"/>
        <end position="407"/>
    </location>
</feature>
<dbReference type="AlphaFoldDB" id="A0A2K0TEU1"/>
<proteinExistence type="predicted"/>
<evidence type="ECO:0000313" key="3">
    <source>
        <dbReference type="Proteomes" id="UP000236546"/>
    </source>
</evidence>
<name>A0A2K0TEU1_9HYPO</name>
<feature type="region of interest" description="Disordered" evidence="1">
    <location>
        <begin position="723"/>
        <end position="770"/>
    </location>
</feature>
<feature type="compositionally biased region" description="Acidic residues" evidence="1">
    <location>
        <begin position="866"/>
        <end position="883"/>
    </location>
</feature>
<dbReference type="EMBL" id="MTYH01000036">
    <property type="protein sequence ID" value="PNP44048.1"/>
    <property type="molecule type" value="Genomic_DNA"/>
</dbReference>
<feature type="compositionally biased region" description="Basic and acidic residues" evidence="1">
    <location>
        <begin position="964"/>
        <end position="976"/>
    </location>
</feature>